<evidence type="ECO:0000313" key="1">
    <source>
        <dbReference type="EMBL" id="PGQ08458.1"/>
    </source>
</evidence>
<accession>A0A2B8T4E9</accession>
<protein>
    <submittedName>
        <fullName evidence="1">Uncharacterized protein</fullName>
    </submittedName>
</protein>
<dbReference type="Proteomes" id="UP000221438">
    <property type="component" value="Unassembled WGS sequence"/>
</dbReference>
<dbReference type="AlphaFoldDB" id="A0A2B8T4E9"/>
<comment type="caution">
    <text evidence="1">The sequence shown here is derived from an EMBL/GenBank/DDBJ whole genome shotgun (WGS) entry which is preliminary data.</text>
</comment>
<organism evidence="1 2">
    <name type="scientific">Bacillus cereus</name>
    <dbReference type="NCBI Taxonomy" id="1396"/>
    <lineage>
        <taxon>Bacteria</taxon>
        <taxon>Bacillati</taxon>
        <taxon>Bacillota</taxon>
        <taxon>Bacilli</taxon>
        <taxon>Bacillales</taxon>
        <taxon>Bacillaceae</taxon>
        <taxon>Bacillus</taxon>
        <taxon>Bacillus cereus group</taxon>
    </lineage>
</organism>
<dbReference type="EMBL" id="NUJQ01000018">
    <property type="protein sequence ID" value="PGQ08458.1"/>
    <property type="molecule type" value="Genomic_DNA"/>
</dbReference>
<sequence>MSCDSERAASAFNLIQLQRLEQSVVSLLHSRQKAPRNQEFQHPPVLNEPPSLLIYY</sequence>
<reference evidence="1 2" key="1">
    <citation type="submission" date="2017-09" db="EMBL/GenBank/DDBJ databases">
        <title>Large-scale bioinformatics analysis of Bacillus genomes uncovers conserved roles of natural products in bacterial physiology.</title>
        <authorList>
            <consortium name="Agbiome Team Llc"/>
            <person name="Bleich R.M."/>
            <person name="Grubbs K.J."/>
            <person name="Santa Maria K.C."/>
            <person name="Allen S.E."/>
            <person name="Farag S."/>
            <person name="Shank E.A."/>
            <person name="Bowers A."/>
        </authorList>
    </citation>
    <scope>NUCLEOTIDE SEQUENCE [LARGE SCALE GENOMIC DNA]</scope>
    <source>
        <strain evidence="1 2">AFS046104</strain>
    </source>
</reference>
<gene>
    <name evidence="1" type="ORF">COA08_15615</name>
</gene>
<name>A0A2B8T4E9_BACCE</name>
<evidence type="ECO:0000313" key="2">
    <source>
        <dbReference type="Proteomes" id="UP000221438"/>
    </source>
</evidence>
<proteinExistence type="predicted"/>